<dbReference type="PANTHER" id="PTHR46148:SF57">
    <property type="entry name" value="OS12G0499874 PROTEIN"/>
    <property type="match status" value="1"/>
</dbReference>
<gene>
    <name evidence="2" type="primary">LOC132805049</name>
</gene>
<reference evidence="2" key="1">
    <citation type="submission" date="2025-08" db="UniProtKB">
        <authorList>
            <consortium name="RefSeq"/>
        </authorList>
    </citation>
    <scope>IDENTIFICATION</scope>
    <source>
        <tissue evidence="2">Seedling</tissue>
    </source>
</reference>
<organism evidence="1 2">
    <name type="scientific">Ziziphus jujuba</name>
    <name type="common">Chinese jujube</name>
    <name type="synonym">Ziziphus sativa</name>
    <dbReference type="NCBI Taxonomy" id="326968"/>
    <lineage>
        <taxon>Eukaryota</taxon>
        <taxon>Viridiplantae</taxon>
        <taxon>Streptophyta</taxon>
        <taxon>Embryophyta</taxon>
        <taxon>Tracheophyta</taxon>
        <taxon>Spermatophyta</taxon>
        <taxon>Magnoliopsida</taxon>
        <taxon>eudicotyledons</taxon>
        <taxon>Gunneridae</taxon>
        <taxon>Pentapetalae</taxon>
        <taxon>rosids</taxon>
        <taxon>fabids</taxon>
        <taxon>Rosales</taxon>
        <taxon>Rhamnaceae</taxon>
        <taxon>Paliureae</taxon>
        <taxon>Ziziphus</taxon>
    </lineage>
</organism>
<evidence type="ECO:0000313" key="2">
    <source>
        <dbReference type="RefSeq" id="XP_060675786.1"/>
    </source>
</evidence>
<dbReference type="GeneID" id="132805049"/>
<sequence length="112" mass="13345">MGERKLLGPEMVQATVDKVNIIRARLKAAQDRQKSYADMRRKDLDFEIDPSHVLETSEIELRDDLSYEEQSVQILGREEKRLHNKTISLVKVLWRNHLVEEATWERDDQMRR</sequence>
<dbReference type="Proteomes" id="UP001652623">
    <property type="component" value="Chromosome 8"/>
</dbReference>
<accession>A0ABM4AGC5</accession>
<dbReference type="PANTHER" id="PTHR46148">
    <property type="entry name" value="CHROMO DOMAIN-CONTAINING PROTEIN"/>
    <property type="match status" value="1"/>
</dbReference>
<proteinExistence type="predicted"/>
<protein>
    <submittedName>
        <fullName evidence="2">Uncharacterized protein LOC132805049</fullName>
    </submittedName>
</protein>
<name>A0ABM4AGC5_ZIZJJ</name>
<keyword evidence="1" id="KW-1185">Reference proteome</keyword>
<dbReference type="RefSeq" id="XP_060675786.1">
    <property type="nucleotide sequence ID" value="XM_060819803.1"/>
</dbReference>
<evidence type="ECO:0000313" key="1">
    <source>
        <dbReference type="Proteomes" id="UP001652623"/>
    </source>
</evidence>